<reference evidence="1 2" key="1">
    <citation type="submission" date="2019-08" db="EMBL/GenBank/DDBJ databases">
        <authorList>
            <person name="Alioto T."/>
            <person name="Alioto T."/>
            <person name="Gomez Garrido J."/>
        </authorList>
    </citation>
    <scope>NUCLEOTIDE SEQUENCE [LARGE SCALE GENOMIC DNA]</scope>
</reference>
<dbReference type="PANTHER" id="PTHR45749">
    <property type="match status" value="1"/>
</dbReference>
<accession>A0A5E4NMU8</accession>
<evidence type="ECO:0000313" key="1">
    <source>
        <dbReference type="EMBL" id="VVC46133.1"/>
    </source>
</evidence>
<dbReference type="EMBL" id="CABPRJ010002437">
    <property type="protein sequence ID" value="VVC46133.1"/>
    <property type="molecule type" value="Genomic_DNA"/>
</dbReference>
<organism evidence="1 2">
    <name type="scientific">Cinara cedri</name>
    <dbReference type="NCBI Taxonomy" id="506608"/>
    <lineage>
        <taxon>Eukaryota</taxon>
        <taxon>Metazoa</taxon>
        <taxon>Ecdysozoa</taxon>
        <taxon>Arthropoda</taxon>
        <taxon>Hexapoda</taxon>
        <taxon>Insecta</taxon>
        <taxon>Pterygota</taxon>
        <taxon>Neoptera</taxon>
        <taxon>Paraneoptera</taxon>
        <taxon>Hemiptera</taxon>
        <taxon>Sternorrhyncha</taxon>
        <taxon>Aphidomorpha</taxon>
        <taxon>Aphidoidea</taxon>
        <taxon>Aphididae</taxon>
        <taxon>Lachninae</taxon>
        <taxon>Cinara</taxon>
    </lineage>
</organism>
<evidence type="ECO:0000313" key="2">
    <source>
        <dbReference type="Proteomes" id="UP000325440"/>
    </source>
</evidence>
<protein>
    <recommendedName>
        <fullName evidence="3">HAT, C-terminal dimerisation domain</fullName>
    </recommendedName>
</protein>
<sequence>MLESLYTFFGNSILRWAKLKKESCKITRSLKRLCPTRWSSRIDCLVSLNHMYPDIMKSPGADIGNAADLIKSTLQIIEAIRMNIDILIEEVNDKALKWNVTPKFSNKRTIKVKRFYDELCQDQRHSQGCQYFKTQVLYRCIDTVVTQLRTRYVGLNEINDLFSCILRRGVISDDDIIIGAKKLADEFKDFNPAELARQIESFNILFSSELESLTVDSTERSLSKLKLIKSYHRNTMSQTRLSSLAMISIEYERAKS</sequence>
<dbReference type="Proteomes" id="UP000325440">
    <property type="component" value="Unassembled WGS sequence"/>
</dbReference>
<gene>
    <name evidence="1" type="ORF">CINCED_3A020731</name>
</gene>
<name>A0A5E4NMU8_9HEMI</name>
<evidence type="ECO:0008006" key="3">
    <source>
        <dbReference type="Google" id="ProtNLM"/>
    </source>
</evidence>
<dbReference type="AlphaFoldDB" id="A0A5E4NMU8"/>
<dbReference type="OrthoDB" id="7699621at2759"/>
<dbReference type="PANTHER" id="PTHR45749:SF21">
    <property type="entry name" value="DUF4371 DOMAIN-CONTAINING PROTEIN"/>
    <property type="match status" value="1"/>
</dbReference>
<proteinExistence type="predicted"/>
<keyword evidence="2" id="KW-1185">Reference proteome</keyword>